<dbReference type="AlphaFoldDB" id="A0A8X6MQP2"/>
<reference evidence="1" key="1">
    <citation type="submission" date="2020-08" db="EMBL/GenBank/DDBJ databases">
        <title>Multicomponent nature underlies the extraordinary mechanical properties of spider dragline silk.</title>
        <authorList>
            <person name="Kono N."/>
            <person name="Nakamura H."/>
            <person name="Mori M."/>
            <person name="Yoshida Y."/>
            <person name="Ohtoshi R."/>
            <person name="Malay A.D."/>
            <person name="Moran D.A.P."/>
            <person name="Tomita M."/>
            <person name="Numata K."/>
            <person name="Arakawa K."/>
        </authorList>
    </citation>
    <scope>NUCLEOTIDE SEQUENCE</scope>
</reference>
<dbReference type="OrthoDB" id="6436442at2759"/>
<evidence type="ECO:0000313" key="2">
    <source>
        <dbReference type="Proteomes" id="UP000887013"/>
    </source>
</evidence>
<comment type="caution">
    <text evidence="1">The sequence shown here is derived from an EMBL/GenBank/DDBJ whole genome shotgun (WGS) entry which is preliminary data.</text>
</comment>
<dbReference type="Proteomes" id="UP000887013">
    <property type="component" value="Unassembled WGS sequence"/>
</dbReference>
<accession>A0A8X6MQP2</accession>
<proteinExistence type="predicted"/>
<name>A0A8X6MQP2_NEPPI</name>
<keyword evidence="2" id="KW-1185">Reference proteome</keyword>
<protein>
    <submittedName>
        <fullName evidence="1">Uncharacterized protein</fullName>
    </submittedName>
</protein>
<evidence type="ECO:0000313" key="1">
    <source>
        <dbReference type="EMBL" id="GFS72612.1"/>
    </source>
</evidence>
<organism evidence="1 2">
    <name type="scientific">Nephila pilipes</name>
    <name type="common">Giant wood spider</name>
    <name type="synonym">Nephila maculata</name>
    <dbReference type="NCBI Taxonomy" id="299642"/>
    <lineage>
        <taxon>Eukaryota</taxon>
        <taxon>Metazoa</taxon>
        <taxon>Ecdysozoa</taxon>
        <taxon>Arthropoda</taxon>
        <taxon>Chelicerata</taxon>
        <taxon>Arachnida</taxon>
        <taxon>Araneae</taxon>
        <taxon>Araneomorphae</taxon>
        <taxon>Entelegynae</taxon>
        <taxon>Araneoidea</taxon>
        <taxon>Nephilidae</taxon>
        <taxon>Nephila</taxon>
    </lineage>
</organism>
<dbReference type="EMBL" id="BMAW01001106">
    <property type="protein sequence ID" value="GFS72612.1"/>
    <property type="molecule type" value="Genomic_DNA"/>
</dbReference>
<gene>
    <name evidence="1" type="ORF">NPIL_170001</name>
</gene>
<sequence length="139" mass="15934">MILVVVENVDKASKTSLESIDILKKVGISLRKWHTNSKELERPWTEDKVPVEDSYCLSDQGVVPLKNHCPGKDIPADFLTIDLSINKLAKCDAWWNGPNWLCRPEKNWSKSEIQGSEENLELRKKSEKAIKNQCPFRSK</sequence>